<evidence type="ECO:0000313" key="3">
    <source>
        <dbReference type="Proteomes" id="UP000050417"/>
    </source>
</evidence>
<protein>
    <recommendedName>
        <fullName evidence="1">DUF4365 domain-containing protein</fullName>
    </recommendedName>
</protein>
<dbReference type="OrthoDB" id="231948at2"/>
<dbReference type="AlphaFoldDB" id="A0A0P6XVT2"/>
<reference evidence="2 3" key="1">
    <citation type="submission" date="2015-07" db="EMBL/GenBank/DDBJ databases">
        <title>Genome sequence of Ornatilinea apprima DSM 23815.</title>
        <authorList>
            <person name="Hemp J."/>
            <person name="Ward L.M."/>
            <person name="Pace L.A."/>
            <person name="Fischer W.W."/>
        </authorList>
    </citation>
    <scope>NUCLEOTIDE SEQUENCE [LARGE SCALE GENOMIC DNA]</scope>
    <source>
        <strain evidence="2 3">P3M-1</strain>
    </source>
</reference>
<dbReference type="Proteomes" id="UP000050417">
    <property type="component" value="Unassembled WGS sequence"/>
</dbReference>
<evidence type="ECO:0000313" key="2">
    <source>
        <dbReference type="EMBL" id="KPL79424.1"/>
    </source>
</evidence>
<keyword evidence="3" id="KW-1185">Reference proteome</keyword>
<dbReference type="STRING" id="1134406.ADN00_02595"/>
<sequence>MPKIVPASKFQELKGLDRISQVVHEMQCIWREISKDDIGIDGEIDLLEPRPDGKGAIATGKIIKVQAKSGSSYVKQDSASGFITPVRQEDLELWTNANYPVIFIVYHPDDDKLYWKDVKEYVRATPNIFHPPIKFVFNKETDEFTSKFRDKVLQIGNVSSPRVLFQKQERLFSNLFLLQRAPKDLYNAPILTNLDYPMITSILRSRQSFTPPFCVNRGRVFTLSDLSDPGCALREFCDTSNILIENAQPWWANPDLNRSYVSMLNRLLRMHTNRCGIKYNQQFRRFYFPRMDDTSDSVKVAWVNQRTKSHATRTVAAYYHYGHDYFWRHLAADMTFKNIGNSWFLQIIPKYLFTVDGINIWDTEKVGSYTTRQKSRERNPHVLNHILFWADYLSQGKSRVQVELDYKPIMVIEKMPQTGIADFAITDDPAIYEEPPEVLQPNLFSYILNNEDDDFIEEEPEGAEDDQN</sequence>
<dbReference type="RefSeq" id="WP_075061401.1">
    <property type="nucleotide sequence ID" value="NZ_LGCL01000012.1"/>
</dbReference>
<feature type="domain" description="DUF4365" evidence="1">
    <location>
        <begin position="16"/>
        <end position="128"/>
    </location>
</feature>
<dbReference type="InterPro" id="IPR025375">
    <property type="entry name" value="DUF4365"/>
</dbReference>
<comment type="caution">
    <text evidence="2">The sequence shown here is derived from an EMBL/GenBank/DDBJ whole genome shotgun (WGS) entry which is preliminary data.</text>
</comment>
<evidence type="ECO:0000259" key="1">
    <source>
        <dbReference type="Pfam" id="PF14280"/>
    </source>
</evidence>
<proteinExistence type="predicted"/>
<name>A0A0P6XVT2_9CHLR</name>
<organism evidence="2 3">
    <name type="scientific">Ornatilinea apprima</name>
    <dbReference type="NCBI Taxonomy" id="1134406"/>
    <lineage>
        <taxon>Bacteria</taxon>
        <taxon>Bacillati</taxon>
        <taxon>Chloroflexota</taxon>
        <taxon>Anaerolineae</taxon>
        <taxon>Anaerolineales</taxon>
        <taxon>Anaerolineaceae</taxon>
        <taxon>Ornatilinea</taxon>
    </lineage>
</organism>
<accession>A0A0P6XVT2</accession>
<gene>
    <name evidence="2" type="ORF">ADN00_02595</name>
</gene>
<dbReference type="EMBL" id="LGCL01000012">
    <property type="protein sequence ID" value="KPL79424.1"/>
    <property type="molecule type" value="Genomic_DNA"/>
</dbReference>
<dbReference type="Pfam" id="PF14280">
    <property type="entry name" value="DUF4365"/>
    <property type="match status" value="1"/>
</dbReference>